<dbReference type="EMBL" id="SSTE01013607">
    <property type="protein sequence ID" value="KAA0046796.1"/>
    <property type="molecule type" value="Genomic_DNA"/>
</dbReference>
<dbReference type="AlphaFoldDB" id="A0A5A7TXV3"/>
<reference evidence="1 2" key="1">
    <citation type="submission" date="2019-08" db="EMBL/GenBank/DDBJ databases">
        <title>Draft genome sequences of two oriental melons (Cucumis melo L. var makuwa).</title>
        <authorList>
            <person name="Kwon S.-Y."/>
        </authorList>
    </citation>
    <scope>NUCLEOTIDE SEQUENCE [LARGE SCALE GENOMIC DNA]</scope>
    <source>
        <strain evidence="2">cv. SW 3</strain>
        <tissue evidence="1">Leaf</tissue>
    </source>
</reference>
<organism evidence="1 2">
    <name type="scientific">Cucumis melo var. makuwa</name>
    <name type="common">Oriental melon</name>
    <dbReference type="NCBI Taxonomy" id="1194695"/>
    <lineage>
        <taxon>Eukaryota</taxon>
        <taxon>Viridiplantae</taxon>
        <taxon>Streptophyta</taxon>
        <taxon>Embryophyta</taxon>
        <taxon>Tracheophyta</taxon>
        <taxon>Spermatophyta</taxon>
        <taxon>Magnoliopsida</taxon>
        <taxon>eudicotyledons</taxon>
        <taxon>Gunneridae</taxon>
        <taxon>Pentapetalae</taxon>
        <taxon>rosids</taxon>
        <taxon>fabids</taxon>
        <taxon>Cucurbitales</taxon>
        <taxon>Cucurbitaceae</taxon>
        <taxon>Benincaseae</taxon>
        <taxon>Cucumis</taxon>
    </lineage>
</organism>
<name>A0A5A7TXV3_CUCMM</name>
<evidence type="ECO:0000313" key="1">
    <source>
        <dbReference type="EMBL" id="KAA0046796.1"/>
    </source>
</evidence>
<evidence type="ECO:0008006" key="3">
    <source>
        <dbReference type="Google" id="ProtNLM"/>
    </source>
</evidence>
<sequence>MSLVWDSAGLAPFHSYYLGCSSPYTKTLTLSYRLFQGSHVPDIAHNFRPSRGVIHNLPSRVRMSDDVVLLPPTFASQILDLLTAKSRSLSGII</sequence>
<protein>
    <recommendedName>
        <fullName evidence="3">Flocculation protein FLO11-like</fullName>
    </recommendedName>
</protein>
<evidence type="ECO:0000313" key="2">
    <source>
        <dbReference type="Proteomes" id="UP000321393"/>
    </source>
</evidence>
<gene>
    <name evidence="1" type="ORF">E6C27_scaffold216G00860</name>
</gene>
<comment type="caution">
    <text evidence="1">The sequence shown here is derived from an EMBL/GenBank/DDBJ whole genome shotgun (WGS) entry which is preliminary data.</text>
</comment>
<proteinExistence type="predicted"/>
<accession>A0A5A7TXV3</accession>
<dbReference type="Proteomes" id="UP000321393">
    <property type="component" value="Unassembled WGS sequence"/>
</dbReference>